<feature type="domain" description="RsbT co-antagonist protein RsbRD N-terminal" evidence="3">
    <location>
        <begin position="27"/>
        <end position="160"/>
    </location>
</feature>
<sequence>MTATTTHIASESRVAGLVTRLLGGVDPLADGLTERILASELAYAANTDLTHEQLRGAVQDNLRTLLAALQGQPMNLDAARAAGRLKAEQGIPLAALLHAFRLAGRYIWDRLLASARDEGIATELLPVASDIWLVIDEFSGAAADAYRATVEEQGRRDVETRGVMLTSLLDGSVGSPDRAAEALRTLGLDEHGTMVVVHADSGRSLAAEDRLRAAGVAGAWVQQLGARVGLLALPGPHALATLADLLGDAAECRIGVSRPLTSPTDAPGAWRQARCAARCLPQGAGGCHVYGSSPIALMAAASPEIAAEVAQTVLGGVLTLPQQERNVLLDTLDAWFASGGSTTRAAERLHCHRNTVLYRINRLTELTGRSITRAIDSAELCIALRALHVSG</sequence>
<gene>
    <name evidence="5" type="ORF">JS756_35350</name>
</gene>
<dbReference type="InterPro" id="IPR041522">
    <property type="entry name" value="CdaR_GGDEF"/>
</dbReference>
<evidence type="ECO:0000313" key="5">
    <source>
        <dbReference type="EMBL" id="MBN0049250.1"/>
    </source>
</evidence>
<organism evidence="5 6">
    <name type="scientific">Streptomyces actuosus</name>
    <dbReference type="NCBI Taxonomy" id="1885"/>
    <lineage>
        <taxon>Bacteria</taxon>
        <taxon>Bacillati</taxon>
        <taxon>Actinomycetota</taxon>
        <taxon>Actinomycetes</taxon>
        <taxon>Kitasatosporales</taxon>
        <taxon>Streptomycetaceae</taxon>
        <taxon>Streptomyces</taxon>
    </lineage>
</organism>
<dbReference type="Gene3D" id="1.10.10.2840">
    <property type="entry name" value="PucR C-terminal helix-turn-helix domain"/>
    <property type="match status" value="1"/>
</dbReference>
<dbReference type="InterPro" id="IPR042070">
    <property type="entry name" value="PucR_C-HTH_sf"/>
</dbReference>
<feature type="domain" description="CdaR GGDEF-like" evidence="4">
    <location>
        <begin position="175"/>
        <end position="278"/>
    </location>
</feature>
<dbReference type="InterPro" id="IPR025751">
    <property type="entry name" value="RsbRD_N_dom"/>
</dbReference>
<dbReference type="EMBL" id="JAFFZS010000075">
    <property type="protein sequence ID" value="MBN0049250.1"/>
    <property type="molecule type" value="Genomic_DNA"/>
</dbReference>
<feature type="domain" description="PucR C-terminal helix-turn-helix" evidence="2">
    <location>
        <begin position="328"/>
        <end position="386"/>
    </location>
</feature>
<evidence type="ECO:0000259" key="2">
    <source>
        <dbReference type="Pfam" id="PF13556"/>
    </source>
</evidence>
<proteinExistence type="inferred from homology"/>
<dbReference type="Pfam" id="PF17853">
    <property type="entry name" value="GGDEF_2"/>
    <property type="match status" value="1"/>
</dbReference>
<keyword evidence="6" id="KW-1185">Reference proteome</keyword>
<name>A0ABS2W216_STRAS</name>
<evidence type="ECO:0000313" key="6">
    <source>
        <dbReference type="Proteomes" id="UP000788262"/>
    </source>
</evidence>
<dbReference type="Pfam" id="PF14361">
    <property type="entry name" value="RsbRD_N"/>
    <property type="match status" value="1"/>
</dbReference>
<reference evidence="5 6" key="1">
    <citation type="submission" date="2021-02" db="EMBL/GenBank/DDBJ databases">
        <title>Whole genome sequencing of Streptomyces actuosus VRA1.</title>
        <authorList>
            <person name="Sen G."/>
            <person name="Sen A."/>
        </authorList>
    </citation>
    <scope>NUCLEOTIDE SEQUENCE [LARGE SCALE GENOMIC DNA]</scope>
    <source>
        <strain evidence="5 6">VRA1</strain>
    </source>
</reference>
<dbReference type="InterPro" id="IPR025736">
    <property type="entry name" value="PucR_C-HTH_dom"/>
</dbReference>
<dbReference type="InterPro" id="IPR051448">
    <property type="entry name" value="CdaR-like_regulators"/>
</dbReference>
<evidence type="ECO:0000259" key="3">
    <source>
        <dbReference type="Pfam" id="PF14361"/>
    </source>
</evidence>
<dbReference type="PANTHER" id="PTHR33744:SF1">
    <property type="entry name" value="DNA-BINDING TRANSCRIPTIONAL ACTIVATOR ADER"/>
    <property type="match status" value="1"/>
</dbReference>
<dbReference type="Pfam" id="PF13556">
    <property type="entry name" value="HTH_30"/>
    <property type="match status" value="1"/>
</dbReference>
<evidence type="ECO:0000256" key="1">
    <source>
        <dbReference type="ARBA" id="ARBA00006754"/>
    </source>
</evidence>
<dbReference type="RefSeq" id="WP_205387366.1">
    <property type="nucleotide sequence ID" value="NZ_JAFFZS010000075.1"/>
</dbReference>
<evidence type="ECO:0000259" key="4">
    <source>
        <dbReference type="Pfam" id="PF17853"/>
    </source>
</evidence>
<comment type="caution">
    <text evidence="5">The sequence shown here is derived from an EMBL/GenBank/DDBJ whole genome shotgun (WGS) entry which is preliminary data.</text>
</comment>
<protein>
    <submittedName>
        <fullName evidence="5">Helix-turn-helix domain-containing protein</fullName>
    </submittedName>
</protein>
<dbReference type="Proteomes" id="UP000788262">
    <property type="component" value="Unassembled WGS sequence"/>
</dbReference>
<comment type="similarity">
    <text evidence="1">Belongs to the CdaR family.</text>
</comment>
<accession>A0ABS2W216</accession>
<dbReference type="PANTHER" id="PTHR33744">
    <property type="entry name" value="CARBOHYDRATE DIACID REGULATOR"/>
    <property type="match status" value="1"/>
</dbReference>